<comment type="caution">
    <text evidence="1">The sequence shown here is derived from an EMBL/GenBank/DDBJ whole genome shotgun (WGS) entry which is preliminary data.</text>
</comment>
<keyword evidence="2" id="KW-1185">Reference proteome</keyword>
<evidence type="ECO:0000313" key="2">
    <source>
        <dbReference type="Proteomes" id="UP001249851"/>
    </source>
</evidence>
<dbReference type="Proteomes" id="UP001249851">
    <property type="component" value="Unassembled WGS sequence"/>
</dbReference>
<evidence type="ECO:0000313" key="1">
    <source>
        <dbReference type="EMBL" id="KAK2550432.1"/>
    </source>
</evidence>
<reference evidence="1" key="2">
    <citation type="journal article" date="2023" name="Science">
        <title>Genomic signatures of disease resistance in endangered staghorn corals.</title>
        <authorList>
            <person name="Vollmer S.V."/>
            <person name="Selwyn J.D."/>
            <person name="Despard B.A."/>
            <person name="Roesel C.L."/>
        </authorList>
    </citation>
    <scope>NUCLEOTIDE SEQUENCE</scope>
    <source>
        <strain evidence="1">K2</strain>
    </source>
</reference>
<accession>A0AAD9PWE5</accession>
<proteinExistence type="predicted"/>
<dbReference type="EMBL" id="JARQWQ010000111">
    <property type="protein sequence ID" value="KAK2550432.1"/>
    <property type="molecule type" value="Genomic_DNA"/>
</dbReference>
<protein>
    <submittedName>
        <fullName evidence="1">Uncharacterized protein</fullName>
    </submittedName>
</protein>
<reference evidence="1" key="1">
    <citation type="journal article" date="2023" name="G3 (Bethesda)">
        <title>Whole genome assembly and annotation of the endangered Caribbean coral Acropora cervicornis.</title>
        <authorList>
            <person name="Selwyn J.D."/>
            <person name="Vollmer S.V."/>
        </authorList>
    </citation>
    <scope>NUCLEOTIDE SEQUENCE</scope>
    <source>
        <strain evidence="1">K2</strain>
    </source>
</reference>
<gene>
    <name evidence="1" type="ORF">P5673_028957</name>
</gene>
<sequence>MFGDRLRSALENLFSDYCTDAVVDKLAPMKNPQRNKPINSVVVAKTNLRYGYVSQTLEALNIESGKYCTEYNDRMTTKVLQNKNRKSTVDFKRRTSQLNSQKCLQTARKKETGIGLNLELTSIVSCPITDCQARVMLKEIEDFPPKIPLQAC</sequence>
<name>A0AAD9PWE5_ACRCE</name>
<dbReference type="AlphaFoldDB" id="A0AAD9PWE5"/>
<organism evidence="1 2">
    <name type="scientific">Acropora cervicornis</name>
    <name type="common">Staghorn coral</name>
    <dbReference type="NCBI Taxonomy" id="6130"/>
    <lineage>
        <taxon>Eukaryota</taxon>
        <taxon>Metazoa</taxon>
        <taxon>Cnidaria</taxon>
        <taxon>Anthozoa</taxon>
        <taxon>Hexacorallia</taxon>
        <taxon>Scleractinia</taxon>
        <taxon>Astrocoeniina</taxon>
        <taxon>Acroporidae</taxon>
        <taxon>Acropora</taxon>
    </lineage>
</organism>